<dbReference type="Pfam" id="PF08269">
    <property type="entry name" value="dCache_2"/>
    <property type="match status" value="1"/>
</dbReference>
<sequence length="677" mass="75307">MSLRSLRSKIFIFVLTILVLGAGLVMVFSQYDVTRTITQHENVAIDNVLELLAHDSTTRWENLLNEKVNATQQARQPLIEYCDLISATLLSFAAQAEQGLLSTEQAQAWALQWASSLRTKSSQQIMLLDAQQLVLADNKHKAQGQSLAQRRDIKGRALAEIARQEVNSSTHSFVIYRHQHPNGQSELRYAAFILLPIWNWTIVVSDSVQSMHDRFERFYATMQQAVEQTIAGVQLTGTGFIFILDEQHDRLHTLPAAQQALLYAKDQAGISLLDYLLALSPKQAQANFIFDPHTKQDESTSNYWLIKSTYVKGLNWRLVAAVSADELAQPATALRNRIGLLFLAGLIGSLLLAWLLSVRITRPLQQLRQFVRQLPEQDLNAPPAIPAYIQTLPHTLHDEVGELATAFIHMDALLRDKVRTLLQESASRERFESELSIARDIQMGLLPTPLPASVTQHVDLYATMLPAKQVGGDLYDYFMLPNGKLCIAIGDVSDKGVPAALFMAVTRTLIRACAEDVSDPARLMESVNNRLSSNNPNMMFVTLILAVLDLDTGQLLWANGGHPPLCVVDTQGRLQQLSGRSGPACGVQTDLSYQCFSTELALGATLFGYSDGIDEALNPDEQEYGNERLFRFLQSPAALSTTVEQAVQALLRDVQDYAQGHEQADDITLISLRRRPL</sequence>
<evidence type="ECO:0000313" key="4">
    <source>
        <dbReference type="EMBL" id="MDN4120080.1"/>
    </source>
</evidence>
<evidence type="ECO:0000313" key="5">
    <source>
        <dbReference type="Proteomes" id="UP001168613"/>
    </source>
</evidence>
<dbReference type="RefSeq" id="WP_266122584.1">
    <property type="nucleotide sequence ID" value="NZ_JAJHNU010000001.1"/>
</dbReference>
<dbReference type="Gene3D" id="6.10.340.10">
    <property type="match status" value="1"/>
</dbReference>
<dbReference type="SUPFAM" id="SSF81606">
    <property type="entry name" value="PP2C-like"/>
    <property type="match status" value="1"/>
</dbReference>
<dbReference type="InterPro" id="IPR001932">
    <property type="entry name" value="PPM-type_phosphatase-like_dom"/>
</dbReference>
<dbReference type="PANTHER" id="PTHR43156">
    <property type="entry name" value="STAGE II SPORULATION PROTEIN E-RELATED"/>
    <property type="match status" value="1"/>
</dbReference>
<dbReference type="Gene3D" id="3.60.40.10">
    <property type="entry name" value="PPM-type phosphatase domain"/>
    <property type="match status" value="1"/>
</dbReference>
<comment type="caution">
    <text evidence="4">The sequence shown here is derived from an EMBL/GenBank/DDBJ whole genome shotgun (WGS) entry which is preliminary data.</text>
</comment>
<evidence type="ECO:0000256" key="1">
    <source>
        <dbReference type="ARBA" id="ARBA00022801"/>
    </source>
</evidence>
<keyword evidence="2" id="KW-0812">Transmembrane</keyword>
<feature type="domain" description="HAMP" evidence="3">
    <location>
        <begin position="358"/>
        <end position="419"/>
    </location>
</feature>
<keyword evidence="2" id="KW-1133">Transmembrane helix</keyword>
<protein>
    <submittedName>
        <fullName evidence="4">SpoIIE family protein phosphatase</fullName>
    </submittedName>
</protein>
<gene>
    <name evidence="4" type="ORF">LMS43_02135</name>
</gene>
<dbReference type="CDD" id="cd06225">
    <property type="entry name" value="HAMP"/>
    <property type="match status" value="1"/>
</dbReference>
<dbReference type="EMBL" id="JAJHNU010000001">
    <property type="protein sequence ID" value="MDN4120080.1"/>
    <property type="molecule type" value="Genomic_DNA"/>
</dbReference>
<accession>A0ABT8EG04</accession>
<keyword evidence="1" id="KW-0378">Hydrolase</keyword>
<dbReference type="Pfam" id="PF00672">
    <property type="entry name" value="HAMP"/>
    <property type="match status" value="1"/>
</dbReference>
<dbReference type="InterPro" id="IPR052016">
    <property type="entry name" value="Bact_Sigma-Reg"/>
</dbReference>
<evidence type="ECO:0000259" key="3">
    <source>
        <dbReference type="PROSITE" id="PS50885"/>
    </source>
</evidence>
<dbReference type="InterPro" id="IPR004010">
    <property type="entry name" value="Double_Cache_2"/>
</dbReference>
<keyword evidence="2" id="KW-0472">Membrane</keyword>
<dbReference type="PROSITE" id="PS50885">
    <property type="entry name" value="HAMP"/>
    <property type="match status" value="1"/>
</dbReference>
<organism evidence="4 5">
    <name type="scientific">Alcaligenes endophyticus</name>
    <dbReference type="NCBI Taxonomy" id="1929088"/>
    <lineage>
        <taxon>Bacteria</taxon>
        <taxon>Pseudomonadati</taxon>
        <taxon>Pseudomonadota</taxon>
        <taxon>Betaproteobacteria</taxon>
        <taxon>Burkholderiales</taxon>
        <taxon>Alcaligenaceae</taxon>
        <taxon>Alcaligenes</taxon>
    </lineage>
</organism>
<proteinExistence type="predicted"/>
<evidence type="ECO:0000256" key="2">
    <source>
        <dbReference type="SAM" id="Phobius"/>
    </source>
</evidence>
<dbReference type="SMART" id="SM00331">
    <property type="entry name" value="PP2C_SIG"/>
    <property type="match status" value="1"/>
</dbReference>
<keyword evidence="5" id="KW-1185">Reference proteome</keyword>
<name>A0ABT8EG04_9BURK</name>
<dbReference type="Proteomes" id="UP001168613">
    <property type="component" value="Unassembled WGS sequence"/>
</dbReference>
<dbReference type="PANTHER" id="PTHR43156:SF2">
    <property type="entry name" value="STAGE II SPORULATION PROTEIN E"/>
    <property type="match status" value="1"/>
</dbReference>
<feature type="transmembrane region" description="Helical" evidence="2">
    <location>
        <begin position="338"/>
        <end position="358"/>
    </location>
</feature>
<dbReference type="Pfam" id="PF07228">
    <property type="entry name" value="SpoIIE"/>
    <property type="match status" value="1"/>
</dbReference>
<dbReference type="InterPro" id="IPR036457">
    <property type="entry name" value="PPM-type-like_dom_sf"/>
</dbReference>
<dbReference type="Gene3D" id="3.30.450.20">
    <property type="entry name" value="PAS domain"/>
    <property type="match status" value="1"/>
</dbReference>
<reference evidence="4" key="1">
    <citation type="submission" date="2021-11" db="EMBL/GenBank/DDBJ databases">
        <title>Draft genome sequence of Alcaligenes endophyticus type strain CCUG 75668T.</title>
        <authorList>
            <person name="Salva-Serra F."/>
            <person name="Duran R.E."/>
            <person name="Seeger M."/>
            <person name="Moore E.R.B."/>
            <person name="Jaen-Luchoro D."/>
        </authorList>
    </citation>
    <scope>NUCLEOTIDE SEQUENCE</scope>
    <source>
        <strain evidence="4">CCUG 75668</strain>
    </source>
</reference>
<dbReference type="InterPro" id="IPR003660">
    <property type="entry name" value="HAMP_dom"/>
</dbReference>